<keyword evidence="1" id="KW-0472">Membrane</keyword>
<evidence type="ECO:0000256" key="1">
    <source>
        <dbReference type="SAM" id="Phobius"/>
    </source>
</evidence>
<accession>A0A7C8GV80</accession>
<evidence type="ECO:0000313" key="3">
    <source>
        <dbReference type="Proteomes" id="UP000480246"/>
    </source>
</evidence>
<reference evidence="2 3" key="1">
    <citation type="submission" date="2019-10" db="EMBL/GenBank/DDBJ databases">
        <title>Gracilibacillus sp. nov. isolated from rice seeds.</title>
        <authorList>
            <person name="He S."/>
        </authorList>
    </citation>
    <scope>NUCLEOTIDE SEQUENCE [LARGE SCALE GENOMIC DNA]</scope>
    <source>
        <strain evidence="2 3">TD8</strain>
    </source>
</reference>
<keyword evidence="1" id="KW-0812">Transmembrane</keyword>
<dbReference type="EMBL" id="WEID01000027">
    <property type="protein sequence ID" value="KAB8138155.1"/>
    <property type="molecule type" value="Genomic_DNA"/>
</dbReference>
<dbReference type="OrthoDB" id="2943972at2"/>
<sequence length="63" mass="7183">MEIGSANVVIPIFFFALIILSAVFFTLLIRWLLISSSASRNQSAQMEAKLDRIIELLEEDKNR</sequence>
<keyword evidence="1" id="KW-1133">Transmembrane helix</keyword>
<dbReference type="Pfam" id="PF13314">
    <property type="entry name" value="DUF4083"/>
    <property type="match status" value="1"/>
</dbReference>
<evidence type="ECO:0000313" key="2">
    <source>
        <dbReference type="EMBL" id="KAB8138155.1"/>
    </source>
</evidence>
<dbReference type="RefSeq" id="WP_153402153.1">
    <property type="nucleotide sequence ID" value="NZ_ML762426.1"/>
</dbReference>
<organism evidence="2 3">
    <name type="scientific">Gracilibacillus oryzae</name>
    <dbReference type="NCBI Taxonomy" id="1672701"/>
    <lineage>
        <taxon>Bacteria</taxon>
        <taxon>Bacillati</taxon>
        <taxon>Bacillota</taxon>
        <taxon>Bacilli</taxon>
        <taxon>Bacillales</taxon>
        <taxon>Bacillaceae</taxon>
        <taxon>Gracilibacillus</taxon>
    </lineage>
</organism>
<proteinExistence type="predicted"/>
<keyword evidence="3" id="KW-1185">Reference proteome</keyword>
<dbReference type="Proteomes" id="UP000480246">
    <property type="component" value="Unassembled WGS sequence"/>
</dbReference>
<dbReference type="AlphaFoldDB" id="A0A7C8GV80"/>
<name>A0A7C8GV80_9BACI</name>
<dbReference type="InterPro" id="IPR025143">
    <property type="entry name" value="DUF4083"/>
</dbReference>
<comment type="caution">
    <text evidence="2">The sequence shown here is derived from an EMBL/GenBank/DDBJ whole genome shotgun (WGS) entry which is preliminary data.</text>
</comment>
<feature type="transmembrane region" description="Helical" evidence="1">
    <location>
        <begin position="12"/>
        <end position="33"/>
    </location>
</feature>
<protein>
    <submittedName>
        <fullName evidence="2">DUF4083 domain-containing protein</fullName>
    </submittedName>
</protein>
<gene>
    <name evidence="2" type="ORF">F9U64_06325</name>
</gene>